<evidence type="ECO:0000256" key="5">
    <source>
        <dbReference type="SAM" id="MobiDB-lite"/>
    </source>
</evidence>
<dbReference type="PIRSF" id="PIRSF006092">
    <property type="entry name" value="GreA_GreB"/>
    <property type="match status" value="1"/>
</dbReference>
<feature type="domain" description="Transcription elongation factor GreA/GreB C-terminal" evidence="6">
    <location>
        <begin position="101"/>
        <end position="174"/>
    </location>
</feature>
<evidence type="ECO:0000259" key="7">
    <source>
        <dbReference type="Pfam" id="PF03449"/>
    </source>
</evidence>
<dbReference type="InterPro" id="IPR036805">
    <property type="entry name" value="Tscrpt_elong_fac_GreA/B_N_sf"/>
</dbReference>
<dbReference type="STRING" id="64969.SAMN02745127_00708"/>
<feature type="compositionally biased region" description="Basic and acidic residues" evidence="5">
    <location>
        <begin position="8"/>
        <end position="22"/>
    </location>
</feature>
<dbReference type="PANTHER" id="PTHR30437:SF6">
    <property type="entry name" value="TRANSCRIPTION ELONGATION FACTOR GREB"/>
    <property type="match status" value="1"/>
</dbReference>
<dbReference type="GO" id="GO:0006354">
    <property type="term" value="P:DNA-templated transcription elongation"/>
    <property type="evidence" value="ECO:0007669"/>
    <property type="project" value="TreeGrafter"/>
</dbReference>
<dbReference type="EMBL" id="MTSM01000004">
    <property type="protein sequence ID" value="OPX56203.1"/>
    <property type="molecule type" value="Genomic_DNA"/>
</dbReference>
<dbReference type="Proteomes" id="UP000191418">
    <property type="component" value="Unassembled WGS sequence"/>
</dbReference>
<dbReference type="Gene3D" id="1.10.287.180">
    <property type="entry name" value="Transcription elongation factor, GreA/GreB, N-terminal domain"/>
    <property type="match status" value="1"/>
</dbReference>
<accession>A0A1V4T6K8</accession>
<dbReference type="SUPFAM" id="SSF54534">
    <property type="entry name" value="FKBP-like"/>
    <property type="match status" value="1"/>
</dbReference>
<feature type="region of interest" description="Disordered" evidence="5">
    <location>
        <begin position="1"/>
        <end position="28"/>
    </location>
</feature>
<proteinExistence type="inferred from homology"/>
<evidence type="ECO:0000256" key="3">
    <source>
        <dbReference type="ARBA" id="ARBA00023163"/>
    </source>
</evidence>
<protein>
    <recommendedName>
        <fullName evidence="4">Transcription elongation factor GreB</fullName>
    </recommendedName>
    <alternativeName>
        <fullName evidence="4">Transcript cleavage factor GreB</fullName>
    </alternativeName>
</protein>
<gene>
    <name evidence="4" type="primary">greB</name>
    <name evidence="8" type="ORF">BTE48_04285</name>
</gene>
<dbReference type="NCBIfam" id="NF002506">
    <property type="entry name" value="PRK01885.1"/>
    <property type="match status" value="1"/>
</dbReference>
<dbReference type="OrthoDB" id="5511940at2"/>
<dbReference type="InterPro" id="IPR001437">
    <property type="entry name" value="Tscrpt_elong_fac_GreA/B_C"/>
</dbReference>
<comment type="function">
    <text evidence="4">Necessary for efficient RNA polymerase transcription elongation past template-encoded arresting sites. The arresting sites in DNA have the property of trapping a certain fraction of elongating RNA polymerases that pass through, resulting in locked ternary complexes. Cleavage of the nascent transcript by cleavage factors such as GreA or GreB allows the resumption of elongation from the new 3'terminus. GreB releases sequences of up to 9 nucleotides in length.</text>
</comment>
<dbReference type="GO" id="GO:0003677">
    <property type="term" value="F:DNA binding"/>
    <property type="evidence" value="ECO:0007669"/>
    <property type="project" value="UniProtKB-UniRule"/>
</dbReference>
<dbReference type="GO" id="GO:0003746">
    <property type="term" value="F:translation elongation factor activity"/>
    <property type="evidence" value="ECO:0007669"/>
    <property type="project" value="UniProtKB-KW"/>
</dbReference>
<keyword evidence="2 4" id="KW-0238">DNA-binding</keyword>
<evidence type="ECO:0000259" key="6">
    <source>
        <dbReference type="Pfam" id="PF01272"/>
    </source>
</evidence>
<feature type="domain" description="Transcription elongation factor GreA/GreB N-terminal" evidence="7">
    <location>
        <begin position="24"/>
        <end position="93"/>
    </location>
</feature>
<dbReference type="GO" id="GO:0070063">
    <property type="term" value="F:RNA polymerase binding"/>
    <property type="evidence" value="ECO:0007669"/>
    <property type="project" value="InterPro"/>
</dbReference>
<dbReference type="InterPro" id="IPR036953">
    <property type="entry name" value="GreA/GreB_C_sf"/>
</dbReference>
<keyword evidence="3 4" id="KW-0804">Transcription</keyword>
<dbReference type="GO" id="GO:0032784">
    <property type="term" value="P:regulation of DNA-templated transcription elongation"/>
    <property type="evidence" value="ECO:0007669"/>
    <property type="project" value="UniProtKB-UniRule"/>
</dbReference>
<dbReference type="HAMAP" id="MF_00930">
    <property type="entry name" value="GreB"/>
    <property type="match status" value="1"/>
</dbReference>
<dbReference type="Pfam" id="PF03449">
    <property type="entry name" value="GreA_GreB_N"/>
    <property type="match status" value="1"/>
</dbReference>
<name>A0A1V4T6K8_9GAMM</name>
<dbReference type="SUPFAM" id="SSF46557">
    <property type="entry name" value="GreA transcript cleavage protein, N-terminal domain"/>
    <property type="match status" value="1"/>
</dbReference>
<dbReference type="FunFam" id="1.10.287.180:FF:000001">
    <property type="entry name" value="Transcription elongation factor GreA"/>
    <property type="match status" value="1"/>
</dbReference>
<dbReference type="Gene3D" id="3.10.50.30">
    <property type="entry name" value="Transcription elongation factor, GreA/GreB, C-terminal domain"/>
    <property type="match status" value="1"/>
</dbReference>
<keyword evidence="8" id="KW-0251">Elongation factor</keyword>
<dbReference type="InterPro" id="IPR006358">
    <property type="entry name" value="Tscrpt_elong_fac_GreB"/>
</dbReference>
<evidence type="ECO:0000313" key="9">
    <source>
        <dbReference type="Proteomes" id="UP000191418"/>
    </source>
</evidence>
<keyword evidence="9" id="KW-1185">Reference proteome</keyword>
<comment type="similarity">
    <text evidence="4">Belongs to the GreA/GreB family. GreB subfamily.</text>
</comment>
<dbReference type="AlphaFoldDB" id="A0A1V4T6K8"/>
<evidence type="ECO:0000313" key="8">
    <source>
        <dbReference type="EMBL" id="OPX56203.1"/>
    </source>
</evidence>
<dbReference type="Pfam" id="PF01272">
    <property type="entry name" value="GreA_GreB"/>
    <property type="match status" value="1"/>
</dbReference>
<dbReference type="InterPro" id="IPR028624">
    <property type="entry name" value="Tscrpt_elong_fac_GreA/B"/>
</dbReference>
<dbReference type="NCBIfam" id="TIGR01461">
    <property type="entry name" value="greB"/>
    <property type="match status" value="1"/>
</dbReference>
<dbReference type="HAMAP" id="MF_00105">
    <property type="entry name" value="GreA_GreB"/>
    <property type="match status" value="1"/>
</dbReference>
<dbReference type="PANTHER" id="PTHR30437">
    <property type="entry name" value="TRANSCRIPTION ELONGATION FACTOR GREA"/>
    <property type="match status" value="1"/>
</dbReference>
<dbReference type="FunFam" id="3.10.50.30:FF:000001">
    <property type="entry name" value="Transcription elongation factor GreA"/>
    <property type="match status" value="1"/>
</dbReference>
<sequence>MKGRNMQRWRDPKKDPRNEHKTNLITPEGYAKLQQERDYLWKVRHPELAQKVQEAAAQGDRSENADYTYNKQLLNKTLGRIRFLDKRLEALTVVDQKPSDQSKIFFSAWVALEHEEGDERTIRIVGPDETDPNQGLINIDSPLARALLGKTVDDEVVVQAPEGPQIYYVLDVRYLR</sequence>
<dbReference type="RefSeq" id="WP_078744311.1">
    <property type="nucleotide sequence ID" value="NZ_FUXG01000003.1"/>
</dbReference>
<comment type="caution">
    <text evidence="8">The sequence shown here is derived from an EMBL/GenBank/DDBJ whole genome shotgun (WGS) entry which is preliminary data.</text>
</comment>
<keyword evidence="1 4" id="KW-0805">Transcription regulation</keyword>
<dbReference type="InterPro" id="IPR022691">
    <property type="entry name" value="Tscrpt_elong_fac_GreA/B_N"/>
</dbReference>
<reference evidence="8 9" key="1">
    <citation type="submission" date="2017-01" db="EMBL/GenBank/DDBJ databases">
        <title>Genome Sequencing of a Marine Spirillum, Oceanospirillum multiglobuliferum ATCC 33336, from Japan.</title>
        <authorList>
            <person name="Carney J.G."/>
            <person name="Trachtenberg A.M."/>
            <person name="Rheaume B.A."/>
            <person name="Linnane J.D."/>
            <person name="Pitts N.L."/>
            <person name="Mykles D.L."/>
            <person name="Maclea K.S."/>
        </authorList>
    </citation>
    <scope>NUCLEOTIDE SEQUENCE [LARGE SCALE GENOMIC DNA]</scope>
    <source>
        <strain evidence="8 9">ATCC 33336</strain>
    </source>
</reference>
<keyword evidence="8" id="KW-0648">Protein biosynthesis</keyword>
<evidence type="ECO:0000256" key="2">
    <source>
        <dbReference type="ARBA" id="ARBA00023125"/>
    </source>
</evidence>
<evidence type="ECO:0000256" key="4">
    <source>
        <dbReference type="HAMAP-Rule" id="MF_00930"/>
    </source>
</evidence>
<organism evidence="8 9">
    <name type="scientific">Oceanospirillum multiglobuliferum</name>
    <dbReference type="NCBI Taxonomy" id="64969"/>
    <lineage>
        <taxon>Bacteria</taxon>
        <taxon>Pseudomonadati</taxon>
        <taxon>Pseudomonadota</taxon>
        <taxon>Gammaproteobacteria</taxon>
        <taxon>Oceanospirillales</taxon>
        <taxon>Oceanospirillaceae</taxon>
        <taxon>Oceanospirillum</taxon>
    </lineage>
</organism>
<evidence type="ECO:0000256" key="1">
    <source>
        <dbReference type="ARBA" id="ARBA00023015"/>
    </source>
</evidence>
<dbReference type="InterPro" id="IPR023459">
    <property type="entry name" value="Tscrpt_elong_fac_GreA/B_fam"/>
</dbReference>